<name>A0ABM9WWY5_VIBAE</name>
<dbReference type="EMBL" id="DS267815">
    <property type="protein sequence ID" value="EDN57787.1"/>
    <property type="molecule type" value="Genomic_DNA"/>
</dbReference>
<accession>A0ABM9WWY5</accession>
<organism evidence="1 2">
    <name type="scientific">Vibrio antiquarius (strain Ex25)</name>
    <dbReference type="NCBI Taxonomy" id="150340"/>
    <lineage>
        <taxon>Bacteria</taxon>
        <taxon>Pseudomonadati</taxon>
        <taxon>Pseudomonadota</taxon>
        <taxon>Gammaproteobacteria</taxon>
        <taxon>Vibrionales</taxon>
        <taxon>Vibrionaceae</taxon>
        <taxon>Vibrio</taxon>
        <taxon>Vibrio diabolicus subgroup</taxon>
    </lineage>
</organism>
<keyword evidence="2" id="KW-1185">Reference proteome</keyword>
<dbReference type="Proteomes" id="UP000242664">
    <property type="component" value="Unassembled WGS sequence"/>
</dbReference>
<evidence type="ECO:0000313" key="2">
    <source>
        <dbReference type="Proteomes" id="UP000242664"/>
    </source>
</evidence>
<sequence>MHLYRQFAFDERGEPQSVLGRNGCQLFQQRLEQLRVP</sequence>
<reference evidence="2" key="1">
    <citation type="submission" date="2006-10" db="EMBL/GenBank/DDBJ databases">
        <authorList>
            <person name="Heidelberg J."/>
            <person name="Sebastian Y."/>
        </authorList>
    </citation>
    <scope>NUCLEOTIDE SEQUENCE [LARGE SCALE GENOMIC DNA]</scope>
    <source>
        <strain evidence="2">EX25</strain>
    </source>
</reference>
<gene>
    <name evidence="1" type="ORF">VEx25_0104</name>
</gene>
<proteinExistence type="predicted"/>
<protein>
    <submittedName>
        <fullName evidence="1">Uncharacterized protein</fullName>
    </submittedName>
</protein>
<evidence type="ECO:0000313" key="1">
    <source>
        <dbReference type="EMBL" id="EDN57787.1"/>
    </source>
</evidence>